<sequence>MNLTGVQCLLLTATSNSKQRDFTLTDQDEDLVERRAVRAQEKLVKQQEGQQAMDEHLAALERQKEKTLRLRELRHALEAEKMQTAVKAKPATKRAGQL</sequence>
<dbReference type="KEGG" id="avi:Avi_5942"/>
<proteinExistence type="predicted"/>
<dbReference type="AlphaFoldDB" id="B9K275"/>
<name>B9K275_ALLAM</name>
<organism evidence="1 2">
    <name type="scientific">Allorhizobium ampelinum (strain ATCC BAA-846 / DSM 112012 / S4)</name>
    <name type="common">Agrobacterium vitis (strain S4)</name>
    <dbReference type="NCBI Taxonomy" id="311402"/>
    <lineage>
        <taxon>Bacteria</taxon>
        <taxon>Pseudomonadati</taxon>
        <taxon>Pseudomonadota</taxon>
        <taxon>Alphaproteobacteria</taxon>
        <taxon>Hyphomicrobiales</taxon>
        <taxon>Rhizobiaceae</taxon>
        <taxon>Rhizobium/Agrobacterium group</taxon>
        <taxon>Allorhizobium</taxon>
        <taxon>Allorhizobium ampelinum</taxon>
    </lineage>
</organism>
<keyword evidence="2" id="KW-1185">Reference proteome</keyword>
<accession>B9K275</accession>
<dbReference type="Proteomes" id="UP000001596">
    <property type="component" value="Chromosome 2"/>
</dbReference>
<dbReference type="EMBL" id="CP000634">
    <property type="protein sequence ID" value="ACM38973.1"/>
    <property type="molecule type" value="Genomic_DNA"/>
</dbReference>
<evidence type="ECO:0000313" key="2">
    <source>
        <dbReference type="Proteomes" id="UP000001596"/>
    </source>
</evidence>
<dbReference type="HOGENOM" id="CLU_2327644_0_0_5"/>
<reference evidence="1 2" key="1">
    <citation type="journal article" date="2009" name="J. Bacteriol.">
        <title>Genome sequences of three Agrobacterium biovars help elucidate the evolution of multichromosome genomes in bacteria.</title>
        <authorList>
            <person name="Slater S.C."/>
            <person name="Goldman B.S."/>
            <person name="Goodner B."/>
            <person name="Setubal J.C."/>
            <person name="Farrand S.K."/>
            <person name="Nester E.W."/>
            <person name="Burr T.J."/>
            <person name="Banta L."/>
            <person name="Dickerman A.W."/>
            <person name="Paulsen I."/>
            <person name="Otten L."/>
            <person name="Suen G."/>
            <person name="Welch R."/>
            <person name="Almeida N.F."/>
            <person name="Arnold F."/>
            <person name="Burton O.T."/>
            <person name="Du Z."/>
            <person name="Ewing A."/>
            <person name="Godsy E."/>
            <person name="Heisel S."/>
            <person name="Houmiel K.L."/>
            <person name="Jhaveri J."/>
            <person name="Lu J."/>
            <person name="Miller N.M."/>
            <person name="Norton S."/>
            <person name="Chen Q."/>
            <person name="Phoolcharoen W."/>
            <person name="Ohlin V."/>
            <person name="Ondrusek D."/>
            <person name="Pride N."/>
            <person name="Stricklin S.L."/>
            <person name="Sun J."/>
            <person name="Wheeler C."/>
            <person name="Wilson L."/>
            <person name="Zhu H."/>
            <person name="Wood D.W."/>
        </authorList>
    </citation>
    <scope>NUCLEOTIDE SEQUENCE [LARGE SCALE GENOMIC DNA]</scope>
    <source>
        <strain evidence="2">S4 / ATCC BAA-846</strain>
    </source>
</reference>
<protein>
    <submittedName>
        <fullName evidence="1">Uncharacterized protein</fullName>
    </submittedName>
</protein>
<evidence type="ECO:0000313" key="1">
    <source>
        <dbReference type="EMBL" id="ACM38973.1"/>
    </source>
</evidence>
<gene>
    <name evidence="1" type="ordered locus">Avi_5942</name>
</gene>